<dbReference type="AlphaFoldDB" id="A0A232EFP2"/>
<keyword evidence="3" id="KW-1185">Reference proteome</keyword>
<protein>
    <recommendedName>
        <fullName evidence="4">Invertebrate defensins family profile domain-containing protein</fullName>
    </recommendedName>
</protein>
<feature type="chain" id="PRO_5013167122" description="Invertebrate defensins family profile domain-containing protein" evidence="1">
    <location>
        <begin position="20"/>
        <end position="73"/>
    </location>
</feature>
<evidence type="ECO:0000313" key="3">
    <source>
        <dbReference type="Proteomes" id="UP000215335"/>
    </source>
</evidence>
<evidence type="ECO:0008006" key="4">
    <source>
        <dbReference type="Google" id="ProtNLM"/>
    </source>
</evidence>
<name>A0A232EFP2_9HYME</name>
<accession>A0A232EFP2</accession>
<gene>
    <name evidence="2" type="ORF">TSAR_015245</name>
</gene>
<keyword evidence="1" id="KW-0732">Signal</keyword>
<evidence type="ECO:0000256" key="1">
    <source>
        <dbReference type="SAM" id="SignalP"/>
    </source>
</evidence>
<feature type="signal peptide" evidence="1">
    <location>
        <begin position="1"/>
        <end position="19"/>
    </location>
</feature>
<evidence type="ECO:0000313" key="2">
    <source>
        <dbReference type="EMBL" id="OXU17171.1"/>
    </source>
</evidence>
<sequence length="73" mass="7978">MKVLLFLVVMVAMLAVLMAQENDLPEEGVKCTRGESFLCFLKCITQGKVPQSCNRVNGTVNCICRAINATSPE</sequence>
<reference evidence="2 3" key="1">
    <citation type="journal article" date="2017" name="Curr. Biol.">
        <title>The Evolution of Venom by Co-option of Single-Copy Genes.</title>
        <authorList>
            <person name="Martinson E.O."/>
            <person name="Mrinalini"/>
            <person name="Kelkar Y.D."/>
            <person name="Chang C.H."/>
            <person name="Werren J.H."/>
        </authorList>
    </citation>
    <scope>NUCLEOTIDE SEQUENCE [LARGE SCALE GENOMIC DNA]</scope>
    <source>
        <strain evidence="2 3">Alberta</strain>
        <tissue evidence="2">Whole body</tissue>
    </source>
</reference>
<dbReference type="Proteomes" id="UP000215335">
    <property type="component" value="Unassembled WGS sequence"/>
</dbReference>
<comment type="caution">
    <text evidence="2">The sequence shown here is derived from an EMBL/GenBank/DDBJ whole genome shotgun (WGS) entry which is preliminary data.</text>
</comment>
<proteinExistence type="predicted"/>
<organism evidence="2 3">
    <name type="scientific">Trichomalopsis sarcophagae</name>
    <dbReference type="NCBI Taxonomy" id="543379"/>
    <lineage>
        <taxon>Eukaryota</taxon>
        <taxon>Metazoa</taxon>
        <taxon>Ecdysozoa</taxon>
        <taxon>Arthropoda</taxon>
        <taxon>Hexapoda</taxon>
        <taxon>Insecta</taxon>
        <taxon>Pterygota</taxon>
        <taxon>Neoptera</taxon>
        <taxon>Endopterygota</taxon>
        <taxon>Hymenoptera</taxon>
        <taxon>Apocrita</taxon>
        <taxon>Proctotrupomorpha</taxon>
        <taxon>Chalcidoidea</taxon>
        <taxon>Pteromalidae</taxon>
        <taxon>Pteromalinae</taxon>
        <taxon>Trichomalopsis</taxon>
    </lineage>
</organism>
<dbReference type="EMBL" id="NNAY01004963">
    <property type="protein sequence ID" value="OXU17171.1"/>
    <property type="molecule type" value="Genomic_DNA"/>
</dbReference>